<feature type="domain" description="ABC transporter" evidence="4">
    <location>
        <begin position="45"/>
        <end position="270"/>
    </location>
</feature>
<dbReference type="InterPro" id="IPR051782">
    <property type="entry name" value="ABC_Transporter_VariousFunc"/>
</dbReference>
<dbReference type="InterPro" id="IPR027417">
    <property type="entry name" value="P-loop_NTPase"/>
</dbReference>
<dbReference type="GO" id="GO:0016887">
    <property type="term" value="F:ATP hydrolysis activity"/>
    <property type="evidence" value="ECO:0007669"/>
    <property type="project" value="InterPro"/>
</dbReference>
<evidence type="ECO:0000313" key="6">
    <source>
        <dbReference type="Proteomes" id="UP000318878"/>
    </source>
</evidence>
<dbReference type="Proteomes" id="UP000318878">
    <property type="component" value="Unassembled WGS sequence"/>
</dbReference>
<dbReference type="GO" id="GO:0005524">
    <property type="term" value="F:ATP binding"/>
    <property type="evidence" value="ECO:0007669"/>
    <property type="project" value="UniProtKB-KW"/>
</dbReference>
<evidence type="ECO:0000256" key="1">
    <source>
        <dbReference type="ARBA" id="ARBA00022448"/>
    </source>
</evidence>
<evidence type="ECO:0000259" key="4">
    <source>
        <dbReference type="PROSITE" id="PS50893"/>
    </source>
</evidence>
<dbReference type="PANTHER" id="PTHR42939:SF1">
    <property type="entry name" value="ABC TRANSPORTER ATP-BINDING PROTEIN ALBC-RELATED"/>
    <property type="match status" value="1"/>
</dbReference>
<dbReference type="PANTHER" id="PTHR42939">
    <property type="entry name" value="ABC TRANSPORTER ATP-BINDING PROTEIN ALBC-RELATED"/>
    <property type="match status" value="1"/>
</dbReference>
<evidence type="ECO:0000256" key="2">
    <source>
        <dbReference type="ARBA" id="ARBA00022741"/>
    </source>
</evidence>
<keyword evidence="6" id="KW-1185">Reference proteome</keyword>
<protein>
    <submittedName>
        <fullName evidence="5">Putative ABC transporter ATP-binding protein YbhF</fullName>
    </submittedName>
</protein>
<dbReference type="EMBL" id="SJPF01000003">
    <property type="protein sequence ID" value="TWT32695.1"/>
    <property type="molecule type" value="Genomic_DNA"/>
</dbReference>
<keyword evidence="3 5" id="KW-0067">ATP-binding</keyword>
<dbReference type="Pfam" id="PF00005">
    <property type="entry name" value="ABC_tran"/>
    <property type="match status" value="1"/>
</dbReference>
<evidence type="ECO:0000313" key="5">
    <source>
        <dbReference type="EMBL" id="TWT32695.1"/>
    </source>
</evidence>
<dbReference type="SUPFAM" id="SSF52540">
    <property type="entry name" value="P-loop containing nucleoside triphosphate hydrolases"/>
    <property type="match status" value="1"/>
</dbReference>
<sequence length="339" mass="37508">MALAVCAWPGISDILVSLGGGCTSLWRIGKFPKPLAVLGSKNLMLATDRLTKRYGDFLALDGVTLHVPTGQCCGVLGPNGAGKTTMFRLLLGFLRPTSGRASIDGMDCHSRNLDVHRRLSYLPGDVRLFGEMKGREVLRFFADVHPHGSRDRAEETAQRLDLDLRRRVAFMSTGMRQKLGLAIALSIDAPLLIFDEPTTSLDPNVRHEVVQMIGDAHSRGKTVVICSHVLSEIEDICERAVIMRQGRIVHDQDLHAMRRQHVIRGTLTQPLPQVPHELSSLIVDIRQTAESFQIETDGDLRPALAWLADLPTGQIQISQLGLRAVYNRYHFEQSEAVSA</sequence>
<organism evidence="5 6">
    <name type="scientific">Blastopirellula retiformator</name>
    <dbReference type="NCBI Taxonomy" id="2527970"/>
    <lineage>
        <taxon>Bacteria</taxon>
        <taxon>Pseudomonadati</taxon>
        <taxon>Planctomycetota</taxon>
        <taxon>Planctomycetia</taxon>
        <taxon>Pirellulales</taxon>
        <taxon>Pirellulaceae</taxon>
        <taxon>Blastopirellula</taxon>
    </lineage>
</organism>
<dbReference type="CDD" id="cd03230">
    <property type="entry name" value="ABC_DR_subfamily_A"/>
    <property type="match status" value="1"/>
</dbReference>
<accession>A0A5C5V4Q6</accession>
<gene>
    <name evidence="5" type="primary">ybhF_5</name>
    <name evidence="5" type="ORF">Enr8_25000</name>
</gene>
<dbReference type="SMART" id="SM00382">
    <property type="entry name" value="AAA"/>
    <property type="match status" value="1"/>
</dbReference>
<dbReference type="Gene3D" id="3.40.50.300">
    <property type="entry name" value="P-loop containing nucleotide triphosphate hydrolases"/>
    <property type="match status" value="1"/>
</dbReference>
<keyword evidence="2" id="KW-0547">Nucleotide-binding</keyword>
<dbReference type="InterPro" id="IPR003593">
    <property type="entry name" value="AAA+_ATPase"/>
</dbReference>
<evidence type="ECO:0000256" key="3">
    <source>
        <dbReference type="ARBA" id="ARBA00022840"/>
    </source>
</evidence>
<keyword evidence="1" id="KW-0813">Transport</keyword>
<dbReference type="InterPro" id="IPR003439">
    <property type="entry name" value="ABC_transporter-like_ATP-bd"/>
</dbReference>
<proteinExistence type="predicted"/>
<dbReference type="PROSITE" id="PS50893">
    <property type="entry name" value="ABC_TRANSPORTER_2"/>
    <property type="match status" value="1"/>
</dbReference>
<dbReference type="AlphaFoldDB" id="A0A5C5V4Q6"/>
<comment type="caution">
    <text evidence="5">The sequence shown here is derived from an EMBL/GenBank/DDBJ whole genome shotgun (WGS) entry which is preliminary data.</text>
</comment>
<reference evidence="5 6" key="1">
    <citation type="submission" date="2019-02" db="EMBL/GenBank/DDBJ databases">
        <title>Deep-cultivation of Planctomycetes and their phenomic and genomic characterization uncovers novel biology.</title>
        <authorList>
            <person name="Wiegand S."/>
            <person name="Jogler M."/>
            <person name="Boedeker C."/>
            <person name="Pinto D."/>
            <person name="Vollmers J."/>
            <person name="Rivas-Marin E."/>
            <person name="Kohn T."/>
            <person name="Peeters S.H."/>
            <person name="Heuer A."/>
            <person name="Rast P."/>
            <person name="Oberbeckmann S."/>
            <person name="Bunk B."/>
            <person name="Jeske O."/>
            <person name="Meyerdierks A."/>
            <person name="Storesund J.E."/>
            <person name="Kallscheuer N."/>
            <person name="Luecker S."/>
            <person name="Lage O.M."/>
            <person name="Pohl T."/>
            <person name="Merkel B.J."/>
            <person name="Hornburger P."/>
            <person name="Mueller R.-W."/>
            <person name="Bruemmer F."/>
            <person name="Labrenz M."/>
            <person name="Spormann A.M."/>
            <person name="Op Den Camp H."/>
            <person name="Overmann J."/>
            <person name="Amann R."/>
            <person name="Jetten M.S.M."/>
            <person name="Mascher T."/>
            <person name="Medema M.H."/>
            <person name="Devos D.P."/>
            <person name="Kaster A.-K."/>
            <person name="Ovreas L."/>
            <person name="Rohde M."/>
            <person name="Galperin M.Y."/>
            <person name="Jogler C."/>
        </authorList>
    </citation>
    <scope>NUCLEOTIDE SEQUENCE [LARGE SCALE GENOMIC DNA]</scope>
    <source>
        <strain evidence="5 6">Enr8</strain>
    </source>
</reference>
<name>A0A5C5V4Q6_9BACT</name>